<accession>A0ABQ2ETE8</accession>
<dbReference type="EMBL" id="BMMV01000031">
    <property type="protein sequence ID" value="GGK25503.1"/>
    <property type="molecule type" value="Genomic_DNA"/>
</dbReference>
<dbReference type="Proteomes" id="UP000660265">
    <property type="component" value="Unassembled WGS sequence"/>
</dbReference>
<evidence type="ECO:0000313" key="2">
    <source>
        <dbReference type="EMBL" id="GGK25503.1"/>
    </source>
</evidence>
<dbReference type="InterPro" id="IPR018958">
    <property type="entry name" value="Knr4/Smi1-like_dom"/>
</dbReference>
<evidence type="ECO:0000313" key="3">
    <source>
        <dbReference type="Proteomes" id="UP000660265"/>
    </source>
</evidence>
<name>A0ABQ2ETE8_9ACTN</name>
<proteinExistence type="predicted"/>
<dbReference type="SMART" id="SM00860">
    <property type="entry name" value="SMI1_KNR4"/>
    <property type="match status" value="1"/>
</dbReference>
<feature type="domain" description="Knr4/Smi1-like" evidence="1">
    <location>
        <begin position="33"/>
        <end position="163"/>
    </location>
</feature>
<dbReference type="Pfam" id="PF09346">
    <property type="entry name" value="SMI1_KNR4"/>
    <property type="match status" value="1"/>
</dbReference>
<sequence>MTQRILSPSESWRRIDAWLATHLASDFALLNPPVTPDQLLRAERVLGTPLPGDLAESLRCHDGVSSWTTILPEQSPLPVSGIVDHWETCMAVAAENDGLSPRPWEDEPWWHPLWVPWAESADGAAQVVDQRPGPDAGRLGWAGNSGGGDFTDSWPDLASLLHAVAQALHEGGDVRGLRPYLTTEGGMWWDEDGCEELNGHPLWAAPIGLPRPPARPDRM</sequence>
<gene>
    <name evidence="2" type="ORF">GCM10011583_66920</name>
</gene>
<reference evidence="3" key="1">
    <citation type="journal article" date="2019" name="Int. J. Syst. Evol. Microbiol.">
        <title>The Global Catalogue of Microorganisms (GCM) 10K type strain sequencing project: providing services to taxonomists for standard genome sequencing and annotation.</title>
        <authorList>
            <consortium name="The Broad Institute Genomics Platform"/>
            <consortium name="The Broad Institute Genome Sequencing Center for Infectious Disease"/>
            <person name="Wu L."/>
            <person name="Ma J."/>
        </authorList>
    </citation>
    <scope>NUCLEOTIDE SEQUENCE [LARGE SCALE GENOMIC DNA]</scope>
    <source>
        <strain evidence="3">CGMCC 4.7275</strain>
    </source>
</reference>
<keyword evidence="3" id="KW-1185">Reference proteome</keyword>
<organism evidence="2 3">
    <name type="scientific">Streptomyces camponoticapitis</name>
    <dbReference type="NCBI Taxonomy" id="1616125"/>
    <lineage>
        <taxon>Bacteria</taxon>
        <taxon>Bacillati</taxon>
        <taxon>Actinomycetota</taxon>
        <taxon>Actinomycetes</taxon>
        <taxon>Kitasatosporales</taxon>
        <taxon>Streptomycetaceae</taxon>
        <taxon>Streptomyces</taxon>
    </lineage>
</organism>
<protein>
    <recommendedName>
        <fullName evidence="1">Knr4/Smi1-like domain-containing protein</fullName>
    </recommendedName>
</protein>
<evidence type="ECO:0000259" key="1">
    <source>
        <dbReference type="SMART" id="SM00860"/>
    </source>
</evidence>
<comment type="caution">
    <text evidence="2">The sequence shown here is derived from an EMBL/GenBank/DDBJ whole genome shotgun (WGS) entry which is preliminary data.</text>
</comment>
<dbReference type="RefSeq" id="WP_189111326.1">
    <property type="nucleotide sequence ID" value="NZ_BMMV01000031.1"/>
</dbReference>
<dbReference type="InterPro" id="IPR037883">
    <property type="entry name" value="Knr4/Smi1-like_sf"/>
</dbReference>
<dbReference type="SUPFAM" id="SSF160631">
    <property type="entry name" value="SMI1/KNR4-like"/>
    <property type="match status" value="1"/>
</dbReference>